<dbReference type="SMART" id="SM00382">
    <property type="entry name" value="AAA"/>
    <property type="match status" value="1"/>
</dbReference>
<protein>
    <submittedName>
        <fullName evidence="4">Sugar ABC transporter ATP-binding protein</fullName>
    </submittedName>
</protein>
<dbReference type="InterPro" id="IPR050107">
    <property type="entry name" value="ABC_carbohydrate_import_ATPase"/>
</dbReference>
<dbReference type="PROSITE" id="PS50893">
    <property type="entry name" value="ABC_TRANSPORTER_2"/>
    <property type="match status" value="1"/>
</dbReference>
<dbReference type="AlphaFoldDB" id="A0A154IP77"/>
<evidence type="ECO:0000259" key="3">
    <source>
        <dbReference type="PROSITE" id="PS50893"/>
    </source>
</evidence>
<organism evidence="4">
    <name type="scientific">Rhizobium leguminosarum</name>
    <dbReference type="NCBI Taxonomy" id="384"/>
    <lineage>
        <taxon>Bacteria</taxon>
        <taxon>Pseudomonadati</taxon>
        <taxon>Pseudomonadota</taxon>
        <taxon>Alphaproteobacteria</taxon>
        <taxon>Hyphomicrobiales</taxon>
        <taxon>Rhizobiaceae</taxon>
        <taxon>Rhizobium/Agrobacterium group</taxon>
        <taxon>Rhizobium</taxon>
    </lineage>
</organism>
<dbReference type="RefSeq" id="WP_062940816.1">
    <property type="nucleotide sequence ID" value="NZ_CP171845.1"/>
</dbReference>
<keyword evidence="1" id="KW-0547">Nucleotide-binding</keyword>
<dbReference type="GO" id="GO:0005524">
    <property type="term" value="F:ATP binding"/>
    <property type="evidence" value="ECO:0007669"/>
    <property type="project" value="UniProtKB-KW"/>
</dbReference>
<dbReference type="InterPro" id="IPR027417">
    <property type="entry name" value="P-loop_NTPase"/>
</dbReference>
<evidence type="ECO:0000256" key="1">
    <source>
        <dbReference type="ARBA" id="ARBA00022741"/>
    </source>
</evidence>
<gene>
    <name evidence="4" type="ORF">A4A59_12125</name>
</gene>
<accession>A0A154IP77</accession>
<dbReference type="Gene3D" id="3.40.50.300">
    <property type="entry name" value="P-loop containing nucleotide triphosphate hydrolases"/>
    <property type="match status" value="1"/>
</dbReference>
<reference evidence="4" key="1">
    <citation type="submission" date="2016-03" db="EMBL/GenBank/DDBJ databases">
        <title>Microsymbionts genomes from the relict species Vavilovia formosa.</title>
        <authorList>
            <person name="Chirak E."/>
            <person name="Kimeklis A."/>
            <person name="Kopat V."/>
            <person name="Andronov E."/>
        </authorList>
    </citation>
    <scope>NUCLEOTIDE SEQUENCE [LARGE SCALE GENOMIC DNA]</scope>
    <source>
        <strain evidence="4">Vaf12</strain>
    </source>
</reference>
<dbReference type="CDD" id="cd03216">
    <property type="entry name" value="ABC_Carb_Monos_I"/>
    <property type="match status" value="1"/>
</dbReference>
<sequence>MNNTQPPILEVRNVSIRFGGLAALTNVSLSVWPGEVLALVGDNGAGKSTLVKTISGIQSPDEGEILVSGKPLSLKSPQDANAAGLQTVYQDLALCDNLDTVQNLFLGREYYHPWYKGRRLDRARMEARAKEVLGNLDVKIRDINVPANSLSGGQRQSVAICRSILTDPRVVLLDEPTAALGVAQRKQVLNLIERLRAQGRAVVVISHDLGDVQQVADRVVVLRLGHKVAEVHRGQYTREELVSAITGMISNEEMAARSRAEEPRHV</sequence>
<evidence type="ECO:0000256" key="2">
    <source>
        <dbReference type="ARBA" id="ARBA00022840"/>
    </source>
</evidence>
<dbReference type="InterPro" id="IPR003593">
    <property type="entry name" value="AAA+_ATPase"/>
</dbReference>
<dbReference type="Pfam" id="PF00005">
    <property type="entry name" value="ABC_tran"/>
    <property type="match status" value="1"/>
</dbReference>
<dbReference type="SUPFAM" id="SSF52540">
    <property type="entry name" value="P-loop containing nucleoside triphosphate hydrolases"/>
    <property type="match status" value="1"/>
</dbReference>
<dbReference type="PANTHER" id="PTHR43790:SF8">
    <property type="entry name" value="SUGAR ABC TRANSPORTER ATP-BINDING PROTEIN"/>
    <property type="match status" value="1"/>
</dbReference>
<evidence type="ECO:0000313" key="4">
    <source>
        <dbReference type="EMBL" id="KZB01780.1"/>
    </source>
</evidence>
<dbReference type="EMBL" id="LVYU01000078">
    <property type="protein sequence ID" value="KZB01780.1"/>
    <property type="molecule type" value="Genomic_DNA"/>
</dbReference>
<proteinExistence type="predicted"/>
<dbReference type="PANTHER" id="PTHR43790">
    <property type="entry name" value="CARBOHYDRATE TRANSPORT ATP-BINDING PROTEIN MG119-RELATED"/>
    <property type="match status" value="1"/>
</dbReference>
<feature type="domain" description="ABC transporter" evidence="3">
    <location>
        <begin position="9"/>
        <end position="249"/>
    </location>
</feature>
<keyword evidence="2 4" id="KW-0067">ATP-binding</keyword>
<dbReference type="GO" id="GO:0016887">
    <property type="term" value="F:ATP hydrolysis activity"/>
    <property type="evidence" value="ECO:0007669"/>
    <property type="project" value="InterPro"/>
</dbReference>
<comment type="caution">
    <text evidence="4">The sequence shown here is derived from an EMBL/GenBank/DDBJ whole genome shotgun (WGS) entry which is preliminary data.</text>
</comment>
<name>A0A154IP77_RHILE</name>
<dbReference type="InterPro" id="IPR003439">
    <property type="entry name" value="ABC_transporter-like_ATP-bd"/>
</dbReference>